<reference evidence="9 10" key="1">
    <citation type="submission" date="2023-07" db="EMBL/GenBank/DDBJ databases">
        <title>Sequencing the genomes of 1000 actinobacteria strains.</title>
        <authorList>
            <person name="Klenk H.-P."/>
        </authorList>
    </citation>
    <scope>NUCLEOTIDE SEQUENCE [LARGE SCALE GENOMIC DNA]</scope>
    <source>
        <strain evidence="9 10">DSM 17163</strain>
    </source>
</reference>
<keyword evidence="4 8" id="KW-0812">Transmembrane</keyword>
<evidence type="ECO:0000313" key="9">
    <source>
        <dbReference type="EMBL" id="MDP9806508.1"/>
    </source>
</evidence>
<evidence type="ECO:0000256" key="4">
    <source>
        <dbReference type="ARBA" id="ARBA00022692"/>
    </source>
</evidence>
<dbReference type="Pfam" id="PF00420">
    <property type="entry name" value="Oxidored_q2"/>
    <property type="match status" value="1"/>
</dbReference>
<feature type="transmembrane region" description="Helical" evidence="8">
    <location>
        <begin position="30"/>
        <end position="50"/>
    </location>
</feature>
<comment type="subcellular location">
    <subcellularLocation>
        <location evidence="1">Cell membrane</location>
        <topology evidence="1">Multi-pass membrane protein</topology>
    </subcellularLocation>
</comment>
<sequence>MTSSFALALLAGGLVAVGIYLVLERSFSRIILGMSAITNGVNILFLIAGGPSGEPPLVGAAEKEDMSDPLVQAMMLTAIVIGLATTAFMLAMAYRSWQLNGNDEVQDDLEDRRIAKREGEEEFDARADGATDLATDSVEAHDETEGEFEDHELAGTIDPVHDRPRNREETK</sequence>
<accession>A0ABT9NI75</accession>
<evidence type="ECO:0000256" key="1">
    <source>
        <dbReference type="ARBA" id="ARBA00004651"/>
    </source>
</evidence>
<keyword evidence="3" id="KW-1003">Cell membrane</keyword>
<evidence type="ECO:0000256" key="5">
    <source>
        <dbReference type="ARBA" id="ARBA00022989"/>
    </source>
</evidence>
<dbReference type="InterPro" id="IPR039428">
    <property type="entry name" value="NUOK/Mnh_C1-like"/>
</dbReference>
<keyword evidence="6 8" id="KW-0472">Membrane</keyword>
<dbReference type="InterPro" id="IPR050601">
    <property type="entry name" value="CPA3_antiporter_subunitC"/>
</dbReference>
<dbReference type="EMBL" id="JAUSQX010000001">
    <property type="protein sequence ID" value="MDP9806508.1"/>
    <property type="molecule type" value="Genomic_DNA"/>
</dbReference>
<evidence type="ECO:0000256" key="3">
    <source>
        <dbReference type="ARBA" id="ARBA00022475"/>
    </source>
</evidence>
<feature type="region of interest" description="Disordered" evidence="7">
    <location>
        <begin position="117"/>
        <end position="171"/>
    </location>
</feature>
<proteinExistence type="inferred from homology"/>
<feature type="compositionally biased region" description="Basic and acidic residues" evidence="7">
    <location>
        <begin position="159"/>
        <end position="171"/>
    </location>
</feature>
<organism evidence="9 10">
    <name type="scientific">Trueperella bonasi</name>
    <dbReference type="NCBI Taxonomy" id="312286"/>
    <lineage>
        <taxon>Bacteria</taxon>
        <taxon>Bacillati</taxon>
        <taxon>Actinomycetota</taxon>
        <taxon>Actinomycetes</taxon>
        <taxon>Actinomycetales</taxon>
        <taxon>Actinomycetaceae</taxon>
        <taxon>Trueperella</taxon>
    </lineage>
</organism>
<dbReference type="RefSeq" id="WP_307682726.1">
    <property type="nucleotide sequence ID" value="NZ_JAUSQX010000001.1"/>
</dbReference>
<keyword evidence="10" id="KW-1185">Reference proteome</keyword>
<dbReference type="PANTHER" id="PTHR34583:SF2">
    <property type="entry name" value="ANTIPORTER SUBUNIT MNHC2-RELATED"/>
    <property type="match status" value="1"/>
</dbReference>
<feature type="compositionally biased region" description="Basic and acidic residues" evidence="7">
    <location>
        <begin position="117"/>
        <end position="129"/>
    </location>
</feature>
<evidence type="ECO:0000256" key="2">
    <source>
        <dbReference type="ARBA" id="ARBA00010388"/>
    </source>
</evidence>
<name>A0ABT9NI75_9ACTO</name>
<dbReference type="NCBIfam" id="NF005929">
    <property type="entry name" value="PRK07946.1"/>
    <property type="match status" value="1"/>
</dbReference>
<comment type="similarity">
    <text evidence="2">Belongs to the CPA3 antiporters (TC 2.A.63) subunit C family.</text>
</comment>
<evidence type="ECO:0000256" key="7">
    <source>
        <dbReference type="SAM" id="MobiDB-lite"/>
    </source>
</evidence>
<keyword evidence="5 8" id="KW-1133">Transmembrane helix</keyword>
<feature type="transmembrane region" description="Helical" evidence="8">
    <location>
        <begin position="70"/>
        <end position="94"/>
    </location>
</feature>
<protein>
    <submittedName>
        <fullName evidence="9">Multicomponent Na+:H+ antiporter subunit C</fullName>
    </submittedName>
</protein>
<gene>
    <name evidence="9" type="ORF">J2S70_001090</name>
</gene>
<evidence type="ECO:0000313" key="10">
    <source>
        <dbReference type="Proteomes" id="UP001243212"/>
    </source>
</evidence>
<feature type="transmembrane region" description="Helical" evidence="8">
    <location>
        <begin position="6"/>
        <end position="23"/>
    </location>
</feature>
<evidence type="ECO:0000256" key="6">
    <source>
        <dbReference type="ARBA" id="ARBA00023136"/>
    </source>
</evidence>
<comment type="caution">
    <text evidence="9">The sequence shown here is derived from an EMBL/GenBank/DDBJ whole genome shotgun (WGS) entry which is preliminary data.</text>
</comment>
<dbReference type="Proteomes" id="UP001243212">
    <property type="component" value="Unassembled WGS sequence"/>
</dbReference>
<dbReference type="Gene3D" id="1.10.287.3510">
    <property type="match status" value="1"/>
</dbReference>
<evidence type="ECO:0000256" key="8">
    <source>
        <dbReference type="SAM" id="Phobius"/>
    </source>
</evidence>
<dbReference type="PANTHER" id="PTHR34583">
    <property type="entry name" value="ANTIPORTER SUBUNIT MNHC2-RELATED"/>
    <property type="match status" value="1"/>
</dbReference>